<dbReference type="RefSeq" id="WP_345195930.1">
    <property type="nucleotide sequence ID" value="NZ_BAABFL010000333.1"/>
</dbReference>
<dbReference type="EMBL" id="BAABFL010000333">
    <property type="protein sequence ID" value="GAA4649903.1"/>
    <property type="molecule type" value="Genomic_DNA"/>
</dbReference>
<gene>
    <name evidence="1" type="ORF">GCM10023116_21840</name>
</gene>
<evidence type="ECO:0000313" key="2">
    <source>
        <dbReference type="Proteomes" id="UP001500604"/>
    </source>
</evidence>
<evidence type="ECO:0008006" key="3">
    <source>
        <dbReference type="Google" id="ProtNLM"/>
    </source>
</evidence>
<dbReference type="Proteomes" id="UP001500604">
    <property type="component" value="Unassembled WGS sequence"/>
</dbReference>
<dbReference type="InterPro" id="IPR047742">
    <property type="entry name" value="PA4642-like"/>
</dbReference>
<keyword evidence="2" id="KW-1185">Reference proteome</keyword>
<organism evidence="1 2">
    <name type="scientific">Kistimonas scapharcae</name>
    <dbReference type="NCBI Taxonomy" id="1036133"/>
    <lineage>
        <taxon>Bacteria</taxon>
        <taxon>Pseudomonadati</taxon>
        <taxon>Pseudomonadota</taxon>
        <taxon>Gammaproteobacteria</taxon>
        <taxon>Oceanospirillales</taxon>
        <taxon>Endozoicomonadaceae</taxon>
        <taxon>Kistimonas</taxon>
    </lineage>
</organism>
<evidence type="ECO:0000313" key="1">
    <source>
        <dbReference type="EMBL" id="GAA4649903.1"/>
    </source>
</evidence>
<proteinExistence type="predicted"/>
<reference evidence="2" key="1">
    <citation type="journal article" date="2019" name="Int. J. Syst. Evol. Microbiol.">
        <title>The Global Catalogue of Microorganisms (GCM) 10K type strain sequencing project: providing services to taxonomists for standard genome sequencing and annotation.</title>
        <authorList>
            <consortium name="The Broad Institute Genomics Platform"/>
            <consortium name="The Broad Institute Genome Sequencing Center for Infectious Disease"/>
            <person name="Wu L."/>
            <person name="Ma J."/>
        </authorList>
    </citation>
    <scope>NUCLEOTIDE SEQUENCE [LARGE SCALE GENOMIC DNA]</scope>
    <source>
        <strain evidence="2">JCM 17805</strain>
    </source>
</reference>
<sequence>MNKKDKQKVIGETLSNEQLKTFLTLEPADHTHPDYHILLRAYRALTAENFARFLHFFVEEGKNLQAPGPDQGTIADLVSQHKQSADYLKALQTLSSS</sequence>
<protein>
    <recommendedName>
        <fullName evidence="3">Aminopeptidase</fullName>
    </recommendedName>
</protein>
<name>A0ABP8V119_9GAMM</name>
<dbReference type="NCBIfam" id="NF038106">
    <property type="entry name" value="gamma_NF038106"/>
    <property type="match status" value="1"/>
</dbReference>
<comment type="caution">
    <text evidence="1">The sequence shown here is derived from an EMBL/GenBank/DDBJ whole genome shotgun (WGS) entry which is preliminary data.</text>
</comment>
<accession>A0ABP8V119</accession>